<evidence type="ECO:0000313" key="2">
    <source>
        <dbReference type="EMBL" id="EFR01967.1"/>
    </source>
</evidence>
<dbReference type="HOGENOM" id="CLU_043548_0_0_1"/>
<gene>
    <name evidence="2" type="ORF">MGYG_04968</name>
</gene>
<dbReference type="InParanoid" id="E4UXS2"/>
<dbReference type="AlphaFoldDB" id="E4UXS2"/>
<name>E4UXS2_ARTGP</name>
<proteinExistence type="predicted"/>
<dbReference type="OMA" id="RPNWIFD"/>
<dbReference type="OrthoDB" id="4200744at2759"/>
<dbReference type="EMBL" id="DS989825">
    <property type="protein sequence ID" value="EFR01967.1"/>
    <property type="molecule type" value="Genomic_DNA"/>
</dbReference>
<dbReference type="Proteomes" id="UP000002669">
    <property type="component" value="Unassembled WGS sequence"/>
</dbReference>
<dbReference type="GeneID" id="10027647"/>
<sequence>MRLLHDSGLLDETAGKADTVDIRTKTTREESRAEEREQTMTEAQRHPYFHPTCPLCQHDVAVNQPASYRLFPLHQSRSCNSLQEQPQHAGGQVFVQGVLVQHRRFPGVRYTDRAVLIHCRCLSFISHLAPGSVSRLLDLIEPTFLSSSTGLVDIHGAFHVDTTASSAGVDTGVDVRRGISTLPNEVWNLISNYDVGRLEFLVRLAAQLQTLDVSPLVMLDSRFELETVDVRGDTVRIHLVRVGGRAYISHLSDPDKVREDEYEYEHEYEKEDKKYTLQYKDYRFGDSTFLAVKTDGIGVVDLALDESDGRPNWIFDHPTAPFDKQISRVRDADLHRLRLVCDSMKCRAILPTNRGGVEPYFDAGCMPPGNSWINSSIRVGSWPTQQSDPSTYLARATYTSFQQAQSVTFFTDLVRLGITEIYVNDDRHRYRGHSVVFPGIRPAWTLRLSVCRRGAGQQHPFIQFDIDGQWLPALPQSGIVIQQVVLEHVIGIWLGETFPLQPVHIGIVRDESAPRLLPGEQMLKVPNLSMFTSRW</sequence>
<evidence type="ECO:0000256" key="1">
    <source>
        <dbReference type="SAM" id="MobiDB-lite"/>
    </source>
</evidence>
<evidence type="ECO:0000313" key="3">
    <source>
        <dbReference type="Proteomes" id="UP000002669"/>
    </source>
</evidence>
<dbReference type="RefSeq" id="XP_003172378.1">
    <property type="nucleotide sequence ID" value="XM_003172330.1"/>
</dbReference>
<feature type="region of interest" description="Disordered" evidence="1">
    <location>
        <begin position="15"/>
        <end position="37"/>
    </location>
</feature>
<dbReference type="eggNOG" id="ENOG502SZDQ">
    <property type="taxonomic scope" value="Eukaryota"/>
</dbReference>
<accession>E4UXS2</accession>
<organism evidence="3">
    <name type="scientific">Arthroderma gypseum (strain ATCC MYA-4604 / CBS 118893)</name>
    <name type="common">Microsporum gypseum</name>
    <dbReference type="NCBI Taxonomy" id="535722"/>
    <lineage>
        <taxon>Eukaryota</taxon>
        <taxon>Fungi</taxon>
        <taxon>Dikarya</taxon>
        <taxon>Ascomycota</taxon>
        <taxon>Pezizomycotina</taxon>
        <taxon>Eurotiomycetes</taxon>
        <taxon>Eurotiomycetidae</taxon>
        <taxon>Onygenales</taxon>
        <taxon>Arthrodermataceae</taxon>
        <taxon>Nannizzia</taxon>
    </lineage>
</organism>
<dbReference type="VEuPathDB" id="FungiDB:MGYG_04968"/>
<reference evidence="3" key="1">
    <citation type="journal article" date="2012" name="MBio">
        <title>Comparative genome analysis of Trichophyton rubrum and related dermatophytes reveals candidate genes involved in infection.</title>
        <authorList>
            <person name="Martinez D.A."/>
            <person name="Oliver B.G."/>
            <person name="Graeser Y."/>
            <person name="Goldberg J.M."/>
            <person name="Li W."/>
            <person name="Martinez-Rossi N.M."/>
            <person name="Monod M."/>
            <person name="Shelest E."/>
            <person name="Barton R.C."/>
            <person name="Birch E."/>
            <person name="Brakhage A.A."/>
            <person name="Chen Z."/>
            <person name="Gurr S.J."/>
            <person name="Heiman D."/>
            <person name="Heitman J."/>
            <person name="Kosti I."/>
            <person name="Rossi A."/>
            <person name="Saif S."/>
            <person name="Samalova M."/>
            <person name="Saunders C.W."/>
            <person name="Shea T."/>
            <person name="Summerbell R.C."/>
            <person name="Xu J."/>
            <person name="Young S."/>
            <person name="Zeng Q."/>
            <person name="Birren B.W."/>
            <person name="Cuomo C.A."/>
            <person name="White T.C."/>
        </authorList>
    </citation>
    <scope>NUCLEOTIDE SEQUENCE [LARGE SCALE GENOMIC DNA]</scope>
    <source>
        <strain evidence="3">ATCC MYA-4604 / CBS 118893</strain>
    </source>
</reference>
<protein>
    <submittedName>
        <fullName evidence="2">Uncharacterized protein</fullName>
    </submittedName>
</protein>
<keyword evidence="3" id="KW-1185">Reference proteome</keyword>